<proteinExistence type="predicted"/>
<dbReference type="Proteomes" id="UP000272238">
    <property type="component" value="Unassembled WGS sequence"/>
</dbReference>
<evidence type="ECO:0000313" key="8">
    <source>
        <dbReference type="Proteomes" id="UP000272238"/>
    </source>
</evidence>
<keyword evidence="3" id="KW-0418">Kinase</keyword>
<keyword evidence="2" id="KW-0547">Nucleotide-binding</keyword>
<dbReference type="Pfam" id="PF02518">
    <property type="entry name" value="HATPase_c"/>
    <property type="match status" value="1"/>
</dbReference>
<dbReference type="PROSITE" id="PS50109">
    <property type="entry name" value="HIS_KIN"/>
    <property type="match status" value="1"/>
</dbReference>
<dbReference type="SUPFAM" id="SSF55874">
    <property type="entry name" value="ATPase domain of HSP90 chaperone/DNA topoisomerase II/histidine kinase"/>
    <property type="match status" value="1"/>
</dbReference>
<evidence type="ECO:0000256" key="4">
    <source>
        <dbReference type="ARBA" id="ARBA00022840"/>
    </source>
</evidence>
<dbReference type="PANTHER" id="PTHR34220">
    <property type="entry name" value="SENSOR HISTIDINE KINASE YPDA"/>
    <property type="match status" value="1"/>
</dbReference>
<sequence>MKLLNSYIAIEQARFDEKLQVVFEVYEEVLQESILPLSIQPLVENAILHGIRPIDEGGIITVSISKNDTHLKIAVIDNGIGLTPEKISNIINDKTTKQGIGISNINKRLEKFYQTQLTIESELGLWTKVQFEVPIN</sequence>
<organism evidence="7 8">
    <name type="scientific">Ureibacillus endophyticus</name>
    <dbReference type="NCBI Taxonomy" id="1978490"/>
    <lineage>
        <taxon>Bacteria</taxon>
        <taxon>Bacillati</taxon>
        <taxon>Bacillota</taxon>
        <taxon>Bacilli</taxon>
        <taxon>Bacillales</taxon>
        <taxon>Caryophanaceae</taxon>
        <taxon>Ureibacillus</taxon>
    </lineage>
</organism>
<keyword evidence="8" id="KW-1185">Reference proteome</keyword>
<dbReference type="GO" id="GO:0016301">
    <property type="term" value="F:kinase activity"/>
    <property type="evidence" value="ECO:0007669"/>
    <property type="project" value="UniProtKB-KW"/>
</dbReference>
<comment type="caution">
    <text evidence="7">The sequence shown here is derived from an EMBL/GenBank/DDBJ whole genome shotgun (WGS) entry which is preliminary data.</text>
</comment>
<dbReference type="InterPro" id="IPR036890">
    <property type="entry name" value="HATPase_C_sf"/>
</dbReference>
<evidence type="ECO:0000313" key="7">
    <source>
        <dbReference type="EMBL" id="RKQ17998.1"/>
    </source>
</evidence>
<protein>
    <submittedName>
        <fullName evidence="7">GHKL domain-containing protein</fullName>
    </submittedName>
</protein>
<dbReference type="OrthoDB" id="9776552at2"/>
<dbReference type="AlphaFoldDB" id="A0A494Z604"/>
<dbReference type="Gene3D" id="3.30.565.10">
    <property type="entry name" value="Histidine kinase-like ATPase, C-terminal domain"/>
    <property type="match status" value="1"/>
</dbReference>
<feature type="domain" description="Histidine kinase" evidence="6">
    <location>
        <begin position="39"/>
        <end position="136"/>
    </location>
</feature>
<dbReference type="InterPro" id="IPR003594">
    <property type="entry name" value="HATPase_dom"/>
</dbReference>
<dbReference type="SMART" id="SM00387">
    <property type="entry name" value="HATPase_c"/>
    <property type="match status" value="1"/>
</dbReference>
<keyword evidence="5" id="KW-0902">Two-component regulatory system</keyword>
<accession>A0A494Z604</accession>
<evidence type="ECO:0000256" key="2">
    <source>
        <dbReference type="ARBA" id="ARBA00022741"/>
    </source>
</evidence>
<keyword evidence="4" id="KW-0067">ATP-binding</keyword>
<keyword evidence="1" id="KW-0808">Transferase</keyword>
<evidence type="ECO:0000256" key="3">
    <source>
        <dbReference type="ARBA" id="ARBA00022777"/>
    </source>
</evidence>
<dbReference type="EMBL" id="RBZN01000011">
    <property type="protein sequence ID" value="RKQ17998.1"/>
    <property type="molecule type" value="Genomic_DNA"/>
</dbReference>
<dbReference type="GO" id="GO:0005524">
    <property type="term" value="F:ATP binding"/>
    <property type="evidence" value="ECO:0007669"/>
    <property type="project" value="UniProtKB-KW"/>
</dbReference>
<evidence type="ECO:0000256" key="1">
    <source>
        <dbReference type="ARBA" id="ARBA00022679"/>
    </source>
</evidence>
<dbReference type="InterPro" id="IPR050640">
    <property type="entry name" value="Bact_2-comp_sensor_kinase"/>
</dbReference>
<name>A0A494Z604_9BACL</name>
<evidence type="ECO:0000259" key="6">
    <source>
        <dbReference type="PROSITE" id="PS50109"/>
    </source>
</evidence>
<dbReference type="GO" id="GO:0000160">
    <property type="term" value="P:phosphorelay signal transduction system"/>
    <property type="evidence" value="ECO:0007669"/>
    <property type="project" value="UniProtKB-KW"/>
</dbReference>
<gene>
    <name evidence="7" type="ORF">D8M03_06350</name>
</gene>
<reference evidence="7 8" key="1">
    <citation type="journal article" date="2016" name="Antonie Van Leeuwenhoek">
        <title>Lysinibacillus endophyticus sp. nov., an indole-3-acetic acid producing endophytic bacterium isolated from corn root (Zea mays cv. Xinken-5).</title>
        <authorList>
            <person name="Yu J."/>
            <person name="Guan X."/>
            <person name="Liu C."/>
            <person name="Xiang W."/>
            <person name="Yu Z."/>
            <person name="Liu X."/>
            <person name="Wang G."/>
        </authorList>
    </citation>
    <scope>NUCLEOTIDE SEQUENCE [LARGE SCALE GENOMIC DNA]</scope>
    <source>
        <strain evidence="7 8">DSM 100506</strain>
    </source>
</reference>
<evidence type="ECO:0000256" key="5">
    <source>
        <dbReference type="ARBA" id="ARBA00023012"/>
    </source>
</evidence>
<dbReference type="PANTHER" id="PTHR34220:SF7">
    <property type="entry name" value="SENSOR HISTIDINE KINASE YPDA"/>
    <property type="match status" value="1"/>
</dbReference>
<dbReference type="InterPro" id="IPR005467">
    <property type="entry name" value="His_kinase_dom"/>
</dbReference>